<evidence type="ECO:0000313" key="11">
    <source>
        <dbReference type="EMBL" id="KAF8687135.1"/>
    </source>
</evidence>
<dbReference type="InterPro" id="IPR002401">
    <property type="entry name" value="Cyt_P450_E_grp-I"/>
</dbReference>
<reference evidence="11" key="1">
    <citation type="submission" date="2020-07" db="EMBL/GenBank/DDBJ databases">
        <title>Genome sequence and genetic diversity analysis of an under-domesticated orphan crop, white fonio (Digitaria exilis).</title>
        <authorList>
            <person name="Bennetzen J.L."/>
            <person name="Chen S."/>
            <person name="Ma X."/>
            <person name="Wang X."/>
            <person name="Yssel A.E.J."/>
            <person name="Chaluvadi S.R."/>
            <person name="Johnson M."/>
            <person name="Gangashetty P."/>
            <person name="Hamidou F."/>
            <person name="Sanogo M.D."/>
            <person name="Zwaenepoel A."/>
            <person name="Wallace J."/>
            <person name="Van De Peer Y."/>
            <person name="Van Deynze A."/>
        </authorList>
    </citation>
    <scope>NUCLEOTIDE SEQUENCE</scope>
    <source>
        <tissue evidence="11">Leaves</tissue>
    </source>
</reference>
<dbReference type="EMBL" id="JACEFO010002056">
    <property type="protein sequence ID" value="KAF8687135.1"/>
    <property type="molecule type" value="Genomic_DNA"/>
</dbReference>
<evidence type="ECO:0000256" key="1">
    <source>
        <dbReference type="ARBA" id="ARBA00001971"/>
    </source>
</evidence>
<dbReference type="PRINTS" id="PR00385">
    <property type="entry name" value="P450"/>
</dbReference>
<dbReference type="GO" id="GO:0004497">
    <property type="term" value="F:monooxygenase activity"/>
    <property type="evidence" value="ECO:0007669"/>
    <property type="project" value="UniProtKB-KW"/>
</dbReference>
<protein>
    <recommendedName>
        <fullName evidence="13">Cytochrome P450</fullName>
    </recommendedName>
</protein>
<evidence type="ECO:0000256" key="10">
    <source>
        <dbReference type="SAM" id="Phobius"/>
    </source>
</evidence>
<keyword evidence="10" id="KW-0472">Membrane</keyword>
<dbReference type="CDD" id="cd11072">
    <property type="entry name" value="CYP71-like"/>
    <property type="match status" value="1"/>
</dbReference>
<dbReference type="PANTHER" id="PTHR47955">
    <property type="entry name" value="CYTOCHROME P450 FAMILY 71 PROTEIN"/>
    <property type="match status" value="1"/>
</dbReference>
<keyword evidence="6 8" id="KW-0408">Iron</keyword>
<dbReference type="GO" id="GO:0016705">
    <property type="term" value="F:oxidoreductase activity, acting on paired donors, with incorporation or reduction of molecular oxygen"/>
    <property type="evidence" value="ECO:0007669"/>
    <property type="project" value="InterPro"/>
</dbReference>
<keyword evidence="4 8" id="KW-0479">Metal-binding</keyword>
<accession>A0A835B3S6</accession>
<keyword evidence="12" id="KW-1185">Reference proteome</keyword>
<dbReference type="Proteomes" id="UP000636709">
    <property type="component" value="Unassembled WGS sequence"/>
</dbReference>
<dbReference type="FunFam" id="1.10.630.10:FF:000064">
    <property type="entry name" value="Cytochrome P450 monooxygenase"/>
    <property type="match status" value="1"/>
</dbReference>
<comment type="cofactor">
    <cofactor evidence="1 8">
        <name>heme</name>
        <dbReference type="ChEBI" id="CHEBI:30413"/>
    </cofactor>
</comment>
<keyword evidence="7 9" id="KW-0503">Monooxygenase</keyword>
<dbReference type="Pfam" id="PF00067">
    <property type="entry name" value="p450"/>
    <property type="match status" value="1"/>
</dbReference>
<evidence type="ECO:0000256" key="8">
    <source>
        <dbReference type="PIRSR" id="PIRSR602401-1"/>
    </source>
</evidence>
<keyword evidence="5 9" id="KW-0560">Oxidoreductase</keyword>
<evidence type="ECO:0000256" key="6">
    <source>
        <dbReference type="ARBA" id="ARBA00023004"/>
    </source>
</evidence>
<evidence type="ECO:0000256" key="7">
    <source>
        <dbReference type="ARBA" id="ARBA00023033"/>
    </source>
</evidence>
<dbReference type="AlphaFoldDB" id="A0A835B3S6"/>
<feature type="transmembrane region" description="Helical" evidence="10">
    <location>
        <begin position="307"/>
        <end position="328"/>
    </location>
</feature>
<keyword evidence="3 8" id="KW-0349">Heme</keyword>
<dbReference type="InterPro" id="IPR036396">
    <property type="entry name" value="Cyt_P450_sf"/>
</dbReference>
<gene>
    <name evidence="11" type="ORF">HU200_042799</name>
</gene>
<evidence type="ECO:0000256" key="9">
    <source>
        <dbReference type="RuleBase" id="RU000461"/>
    </source>
</evidence>
<dbReference type="InterPro" id="IPR001128">
    <property type="entry name" value="Cyt_P450"/>
</dbReference>
<proteinExistence type="inferred from homology"/>
<keyword evidence="10" id="KW-1133">Transmembrane helix</keyword>
<dbReference type="PANTHER" id="PTHR47955:SF19">
    <property type="entry name" value="CYTOCHROME P450 71A9-LIKE ISOFORM X1"/>
    <property type="match status" value="1"/>
</dbReference>
<dbReference type="GO" id="GO:0005506">
    <property type="term" value="F:iron ion binding"/>
    <property type="evidence" value="ECO:0007669"/>
    <property type="project" value="InterPro"/>
</dbReference>
<evidence type="ECO:0008006" key="13">
    <source>
        <dbReference type="Google" id="ProtNLM"/>
    </source>
</evidence>
<feature type="binding site" description="axial binding residue" evidence="8">
    <location>
        <position position="454"/>
    </location>
    <ligand>
        <name>heme</name>
        <dbReference type="ChEBI" id="CHEBI:30413"/>
    </ligand>
    <ligandPart>
        <name>Fe</name>
        <dbReference type="ChEBI" id="CHEBI:18248"/>
    </ligandPart>
</feature>
<keyword evidence="10" id="KW-0812">Transmembrane</keyword>
<evidence type="ECO:0000256" key="3">
    <source>
        <dbReference type="ARBA" id="ARBA00022617"/>
    </source>
</evidence>
<dbReference type="PRINTS" id="PR00463">
    <property type="entry name" value="EP450I"/>
</dbReference>
<evidence type="ECO:0000256" key="5">
    <source>
        <dbReference type="ARBA" id="ARBA00023002"/>
    </source>
</evidence>
<evidence type="ECO:0000256" key="4">
    <source>
        <dbReference type="ARBA" id="ARBA00022723"/>
    </source>
</evidence>
<dbReference type="Gene3D" id="1.10.630.10">
    <property type="entry name" value="Cytochrome P450"/>
    <property type="match status" value="1"/>
</dbReference>
<dbReference type="InterPro" id="IPR017972">
    <property type="entry name" value="Cyt_P450_CS"/>
</dbReference>
<sequence>MENLPWSLSLFLAFFTPLVLLLALKFRETRGKADQPRLPPGPWRLPVIGSLHHLVRNPLKHRALADLARRHNAPVMYLRLGELHAVVVSSPAAAREVMKTHDAAFAARPLSLAVRATVADGMGLAFCPYGERWRQLRKLCTQELLSAPRVRTFRPIREEEAACLVSDIAAAAAAASPSASGELVNVTARVSRLVTDTTLSAMMGERFRRREEFLEVVNQALKIYGGLLIGDLFPSSRVMCAVGGGAVRKFERLHDKMFELVDYAIHQYKERKDDAAAEDCLLGVLLGKQNEGGGLDWSLDMGSIKAVILNLFIAGTESTSTIILWAMAELMRNPNMMQKAQAELHCVLQGKSRVTEDDLASIHYLKLIIKETFRLHIPGPLLLPRECRESCKLLGYDIPKGAMVLVNAWAIGRDPKYWDEPDVFKHERFEGAAKSDFQGTDFRYILFGAGRRMCPGQGFSLAMVELVLATLLFHFDWQLPPRVVPSELDMAEDISIVASRKEDLCLHPTIRVPRHGTTQV</sequence>
<dbReference type="OrthoDB" id="675322at2759"/>
<dbReference type="PROSITE" id="PS00086">
    <property type="entry name" value="CYTOCHROME_P450"/>
    <property type="match status" value="1"/>
</dbReference>
<feature type="transmembrane region" description="Helical" evidence="10">
    <location>
        <begin position="6"/>
        <end position="24"/>
    </location>
</feature>
<evidence type="ECO:0000256" key="2">
    <source>
        <dbReference type="ARBA" id="ARBA00010617"/>
    </source>
</evidence>
<comment type="similarity">
    <text evidence="2 9">Belongs to the cytochrome P450 family.</text>
</comment>
<dbReference type="SUPFAM" id="SSF48264">
    <property type="entry name" value="Cytochrome P450"/>
    <property type="match status" value="1"/>
</dbReference>
<name>A0A835B3S6_9POAL</name>
<dbReference type="GO" id="GO:0020037">
    <property type="term" value="F:heme binding"/>
    <property type="evidence" value="ECO:0007669"/>
    <property type="project" value="InterPro"/>
</dbReference>
<organism evidence="11 12">
    <name type="scientific">Digitaria exilis</name>
    <dbReference type="NCBI Taxonomy" id="1010633"/>
    <lineage>
        <taxon>Eukaryota</taxon>
        <taxon>Viridiplantae</taxon>
        <taxon>Streptophyta</taxon>
        <taxon>Embryophyta</taxon>
        <taxon>Tracheophyta</taxon>
        <taxon>Spermatophyta</taxon>
        <taxon>Magnoliopsida</taxon>
        <taxon>Liliopsida</taxon>
        <taxon>Poales</taxon>
        <taxon>Poaceae</taxon>
        <taxon>PACMAD clade</taxon>
        <taxon>Panicoideae</taxon>
        <taxon>Panicodae</taxon>
        <taxon>Paniceae</taxon>
        <taxon>Anthephorinae</taxon>
        <taxon>Digitaria</taxon>
    </lineage>
</organism>
<evidence type="ECO:0000313" key="12">
    <source>
        <dbReference type="Proteomes" id="UP000636709"/>
    </source>
</evidence>
<comment type="caution">
    <text evidence="11">The sequence shown here is derived from an EMBL/GenBank/DDBJ whole genome shotgun (WGS) entry which is preliminary data.</text>
</comment>